<dbReference type="AlphaFoldDB" id="A0A0G0RA01"/>
<dbReference type="EMBL" id="LBWP01000018">
    <property type="protein sequence ID" value="KKR10542.1"/>
    <property type="molecule type" value="Genomic_DNA"/>
</dbReference>
<feature type="domain" description="Response regulatory" evidence="4">
    <location>
        <begin position="4"/>
        <end position="119"/>
    </location>
</feature>
<protein>
    <submittedName>
        <fullName evidence="5">Transcriptional regulator</fullName>
    </submittedName>
</protein>
<keyword evidence="2" id="KW-0902">Two-component regulatory system</keyword>
<evidence type="ECO:0000256" key="2">
    <source>
        <dbReference type="ARBA" id="ARBA00023012"/>
    </source>
</evidence>
<evidence type="ECO:0000313" key="6">
    <source>
        <dbReference type="Proteomes" id="UP000034246"/>
    </source>
</evidence>
<dbReference type="CDD" id="cd00156">
    <property type="entry name" value="REC"/>
    <property type="match status" value="1"/>
</dbReference>
<feature type="modified residue" description="4-aspartylphosphate" evidence="3">
    <location>
        <position position="53"/>
    </location>
</feature>
<dbReference type="STRING" id="1618550.UT39_C0018G0015"/>
<dbReference type="InterPro" id="IPR050595">
    <property type="entry name" value="Bact_response_regulator"/>
</dbReference>
<keyword evidence="1 3" id="KW-0597">Phosphoprotein</keyword>
<dbReference type="InterPro" id="IPR011006">
    <property type="entry name" value="CheY-like_superfamily"/>
</dbReference>
<dbReference type="InterPro" id="IPR001789">
    <property type="entry name" value="Sig_transdc_resp-reg_receiver"/>
</dbReference>
<dbReference type="SUPFAM" id="SSF52172">
    <property type="entry name" value="CheY-like"/>
    <property type="match status" value="1"/>
</dbReference>
<organism evidence="5 6">
    <name type="scientific">Candidatus Woesebacteria bacterium GW2011_GWA1_39_21</name>
    <dbReference type="NCBI Taxonomy" id="1618550"/>
    <lineage>
        <taxon>Bacteria</taxon>
        <taxon>Candidatus Woeseibacteriota</taxon>
    </lineage>
</organism>
<accession>A0A0G0RA01</accession>
<dbReference type="Pfam" id="PF00072">
    <property type="entry name" value="Response_reg"/>
    <property type="match status" value="1"/>
</dbReference>
<name>A0A0G0RA01_9BACT</name>
<reference evidence="5 6" key="1">
    <citation type="journal article" date="2015" name="Nature">
        <title>rRNA introns, odd ribosomes, and small enigmatic genomes across a large radiation of phyla.</title>
        <authorList>
            <person name="Brown C.T."/>
            <person name="Hug L.A."/>
            <person name="Thomas B.C."/>
            <person name="Sharon I."/>
            <person name="Castelle C.J."/>
            <person name="Singh A."/>
            <person name="Wilkins M.J."/>
            <person name="Williams K.H."/>
            <person name="Banfield J.F."/>
        </authorList>
    </citation>
    <scope>NUCLEOTIDE SEQUENCE [LARGE SCALE GENOMIC DNA]</scope>
</reference>
<comment type="caution">
    <text evidence="5">The sequence shown here is derived from an EMBL/GenBank/DDBJ whole genome shotgun (WGS) entry which is preliminary data.</text>
</comment>
<gene>
    <name evidence="5" type="ORF">UT39_C0018G0015</name>
</gene>
<evidence type="ECO:0000313" key="5">
    <source>
        <dbReference type="EMBL" id="KKR10542.1"/>
    </source>
</evidence>
<dbReference type="GO" id="GO:0000160">
    <property type="term" value="P:phosphorelay signal transduction system"/>
    <property type="evidence" value="ECO:0007669"/>
    <property type="project" value="UniProtKB-KW"/>
</dbReference>
<dbReference type="PANTHER" id="PTHR44591:SF14">
    <property type="entry name" value="PROTEIN PILG"/>
    <property type="match status" value="1"/>
</dbReference>
<evidence type="ECO:0000259" key="4">
    <source>
        <dbReference type="PROSITE" id="PS50110"/>
    </source>
</evidence>
<dbReference type="Gene3D" id="3.40.50.2300">
    <property type="match status" value="1"/>
</dbReference>
<dbReference type="Proteomes" id="UP000034246">
    <property type="component" value="Unassembled WGS sequence"/>
</dbReference>
<evidence type="ECO:0000256" key="3">
    <source>
        <dbReference type="PROSITE-ProRule" id="PRU00169"/>
    </source>
</evidence>
<dbReference type="PANTHER" id="PTHR44591">
    <property type="entry name" value="STRESS RESPONSE REGULATOR PROTEIN 1"/>
    <property type="match status" value="1"/>
</dbReference>
<dbReference type="PROSITE" id="PS50110">
    <property type="entry name" value="RESPONSE_REGULATORY"/>
    <property type="match status" value="1"/>
</dbReference>
<dbReference type="SMART" id="SM00448">
    <property type="entry name" value="REC"/>
    <property type="match status" value="1"/>
</dbReference>
<evidence type="ECO:0000256" key="1">
    <source>
        <dbReference type="ARBA" id="ARBA00022553"/>
    </source>
</evidence>
<proteinExistence type="predicted"/>
<sequence length="122" mass="13655">MNKKILIVEDEQMILSVLTKKLQDSGYDVVSATDGESGLDLALKDNFDLILLDIILPKMDGITLLEKYNLAEGTKAPVIILSNLDDAEKIHESKERGAYDYLVKTNWSLDDVIQKIKETIGM</sequence>